<gene>
    <name evidence="10" type="ORF">HD596_003476</name>
</gene>
<comment type="pathway">
    <text evidence="1 8">Amino-acid biosynthesis; L-histidine biosynthesis; L-histidine from 5-phospho-alpha-D-ribose 1-diphosphate: step 8/9.</text>
</comment>
<evidence type="ECO:0000256" key="6">
    <source>
        <dbReference type="ARBA" id="ARBA00023102"/>
    </source>
</evidence>
<sequence length="280" mass="31332">MVLPADSHVHSEWSWDAPGGSMERTCARAVESGLRAVAFTEHVDFTASLVLADDLDEYAHLKPFVTPDGKLVPPGFDSGGYLECVRRCRDRFPSLRIITGVELGEPHWYGDEVARLLGAGEFDRVLGSLHCLPVGRQFSEPPYLYRQRPAAEVLREYLAEIPRLIKSSDAFGVLAHIDYPLRYWPAQAGPFDPNTFQDEFRHALHALADSGRALEVNTRGPLHPEIVRWWRDEGGDAVTFGSDAHDPTGIAHRFDEATAMVEAHGFRPGRHPHDFWTRTG</sequence>
<evidence type="ECO:0000256" key="2">
    <source>
        <dbReference type="ARBA" id="ARBA00009152"/>
    </source>
</evidence>
<evidence type="ECO:0000313" key="11">
    <source>
        <dbReference type="Proteomes" id="UP000579153"/>
    </source>
</evidence>
<dbReference type="InterPro" id="IPR004013">
    <property type="entry name" value="PHP_dom"/>
</dbReference>
<dbReference type="UniPathway" id="UPA00031">
    <property type="reaction ID" value="UER00013"/>
</dbReference>
<evidence type="ECO:0000256" key="4">
    <source>
        <dbReference type="ARBA" id="ARBA00022605"/>
    </source>
</evidence>
<dbReference type="GO" id="GO:0005737">
    <property type="term" value="C:cytoplasm"/>
    <property type="evidence" value="ECO:0007669"/>
    <property type="project" value="TreeGrafter"/>
</dbReference>
<dbReference type="SUPFAM" id="SSF89550">
    <property type="entry name" value="PHP domain-like"/>
    <property type="match status" value="1"/>
</dbReference>
<feature type="domain" description="PHP" evidence="9">
    <location>
        <begin position="6"/>
        <end position="218"/>
    </location>
</feature>
<comment type="caution">
    <text evidence="10">The sequence shown here is derived from an EMBL/GenBank/DDBJ whole genome shotgun (WGS) entry which is preliminary data.</text>
</comment>
<evidence type="ECO:0000259" key="9">
    <source>
        <dbReference type="Pfam" id="PF02811"/>
    </source>
</evidence>
<dbReference type="EC" id="3.1.3.15" evidence="3 8"/>
<dbReference type="EMBL" id="JACHMB010000001">
    <property type="protein sequence ID" value="MBB5776720.1"/>
    <property type="molecule type" value="Genomic_DNA"/>
</dbReference>
<dbReference type="PANTHER" id="PTHR21039:SF0">
    <property type="entry name" value="HISTIDINOL-PHOSPHATASE"/>
    <property type="match status" value="1"/>
</dbReference>
<evidence type="ECO:0000256" key="5">
    <source>
        <dbReference type="ARBA" id="ARBA00022801"/>
    </source>
</evidence>
<dbReference type="Gene3D" id="3.20.20.140">
    <property type="entry name" value="Metal-dependent hydrolases"/>
    <property type="match status" value="1"/>
</dbReference>
<keyword evidence="11" id="KW-1185">Reference proteome</keyword>
<organism evidence="10 11">
    <name type="scientific">Nonomuraea jabiensis</name>
    <dbReference type="NCBI Taxonomy" id="882448"/>
    <lineage>
        <taxon>Bacteria</taxon>
        <taxon>Bacillati</taxon>
        <taxon>Actinomycetota</taxon>
        <taxon>Actinomycetes</taxon>
        <taxon>Streptosporangiales</taxon>
        <taxon>Streptosporangiaceae</taxon>
        <taxon>Nonomuraea</taxon>
    </lineage>
</organism>
<dbReference type="Proteomes" id="UP000579153">
    <property type="component" value="Unassembled WGS sequence"/>
</dbReference>
<dbReference type="InterPro" id="IPR010140">
    <property type="entry name" value="Histidinol_P_phosphatase_HisJ"/>
</dbReference>
<evidence type="ECO:0000256" key="3">
    <source>
        <dbReference type="ARBA" id="ARBA00013085"/>
    </source>
</evidence>
<accession>A0A7W9G3T1</accession>
<comment type="catalytic activity">
    <reaction evidence="7 8">
        <text>L-histidinol phosphate + H2O = L-histidinol + phosphate</text>
        <dbReference type="Rhea" id="RHEA:14465"/>
        <dbReference type="ChEBI" id="CHEBI:15377"/>
        <dbReference type="ChEBI" id="CHEBI:43474"/>
        <dbReference type="ChEBI" id="CHEBI:57699"/>
        <dbReference type="ChEBI" id="CHEBI:57980"/>
        <dbReference type="EC" id="3.1.3.15"/>
    </reaction>
</comment>
<reference evidence="10 11" key="1">
    <citation type="submission" date="2020-08" db="EMBL/GenBank/DDBJ databases">
        <title>Sequencing the genomes of 1000 actinobacteria strains.</title>
        <authorList>
            <person name="Klenk H.-P."/>
        </authorList>
    </citation>
    <scope>NUCLEOTIDE SEQUENCE [LARGE SCALE GENOMIC DNA]</scope>
    <source>
        <strain evidence="10 11">DSM 45507</strain>
    </source>
</reference>
<name>A0A7W9G3T1_9ACTN</name>
<evidence type="ECO:0000256" key="1">
    <source>
        <dbReference type="ARBA" id="ARBA00004970"/>
    </source>
</evidence>
<keyword evidence="6 8" id="KW-0368">Histidine biosynthesis</keyword>
<keyword evidence="5 8" id="KW-0378">Hydrolase</keyword>
<dbReference type="GO" id="GO:0000105">
    <property type="term" value="P:L-histidine biosynthetic process"/>
    <property type="evidence" value="ECO:0007669"/>
    <property type="project" value="UniProtKB-UniRule"/>
</dbReference>
<evidence type="ECO:0000313" key="10">
    <source>
        <dbReference type="EMBL" id="MBB5776720.1"/>
    </source>
</evidence>
<evidence type="ECO:0000256" key="7">
    <source>
        <dbReference type="ARBA" id="ARBA00049158"/>
    </source>
</evidence>
<dbReference type="InterPro" id="IPR016195">
    <property type="entry name" value="Pol/histidinol_Pase-like"/>
</dbReference>
<proteinExistence type="inferred from homology"/>
<protein>
    <recommendedName>
        <fullName evidence="3 8">Histidinol-phosphatase</fullName>
        <shortName evidence="8">HolPase</shortName>
        <ecNumber evidence="3 8">3.1.3.15</ecNumber>
    </recommendedName>
</protein>
<dbReference type="GO" id="GO:0004401">
    <property type="term" value="F:histidinol-phosphatase activity"/>
    <property type="evidence" value="ECO:0007669"/>
    <property type="project" value="UniProtKB-UniRule"/>
</dbReference>
<evidence type="ECO:0000256" key="8">
    <source>
        <dbReference type="RuleBase" id="RU366003"/>
    </source>
</evidence>
<dbReference type="AlphaFoldDB" id="A0A7W9G3T1"/>
<keyword evidence="4 8" id="KW-0028">Amino-acid biosynthesis</keyword>
<dbReference type="Pfam" id="PF02811">
    <property type="entry name" value="PHP"/>
    <property type="match status" value="1"/>
</dbReference>
<dbReference type="PANTHER" id="PTHR21039">
    <property type="entry name" value="HISTIDINOL PHOSPHATASE-RELATED"/>
    <property type="match status" value="1"/>
</dbReference>
<comment type="similarity">
    <text evidence="2 8">Belongs to the PHP hydrolase family. HisK subfamily.</text>
</comment>
<dbReference type="RefSeq" id="WP_185070255.1">
    <property type="nucleotide sequence ID" value="NZ_JACHMB010000001.1"/>
</dbReference>